<evidence type="ECO:0000313" key="3">
    <source>
        <dbReference type="Proteomes" id="UP000008229"/>
    </source>
</evidence>
<evidence type="ECO:0008006" key="4">
    <source>
        <dbReference type="Google" id="ProtNLM"/>
    </source>
</evidence>
<dbReference type="InterPro" id="IPR029058">
    <property type="entry name" value="AB_hydrolase_fold"/>
</dbReference>
<reference evidence="2 3" key="1">
    <citation type="journal article" date="2010" name="Stand. Genomic Sci.">
        <title>Complete genome sequence of Conexibacter woesei type strain (ID131577).</title>
        <authorList>
            <person name="Pukall R."/>
            <person name="Lapidus A."/>
            <person name="Glavina Del Rio T."/>
            <person name="Copeland A."/>
            <person name="Tice H."/>
            <person name="Cheng J.-F."/>
            <person name="Lucas S."/>
            <person name="Chen F."/>
            <person name="Nolan M."/>
            <person name="Bruce D."/>
            <person name="Goodwin L."/>
            <person name="Pitluck S."/>
            <person name="Mavromatis K."/>
            <person name="Ivanova N."/>
            <person name="Ovchinnikova G."/>
            <person name="Pati A."/>
            <person name="Chen A."/>
            <person name="Palaniappan K."/>
            <person name="Land M."/>
            <person name="Hauser L."/>
            <person name="Chang Y.-J."/>
            <person name="Jeffries C.D."/>
            <person name="Chain P."/>
            <person name="Meincke L."/>
            <person name="Sims D."/>
            <person name="Brettin T."/>
            <person name="Detter J.C."/>
            <person name="Rohde M."/>
            <person name="Goeker M."/>
            <person name="Bristow J."/>
            <person name="Eisen J.A."/>
            <person name="Markowitz V."/>
            <person name="Kyrpides N.C."/>
            <person name="Klenk H.-P."/>
            <person name="Hugenholtz P."/>
        </authorList>
    </citation>
    <scope>NUCLEOTIDE SEQUENCE [LARGE SCALE GENOMIC DNA]</scope>
    <source>
        <strain evidence="3">DSM 14684 / CIP 108061 / JCM 11494 / NBRC 100937 / ID131577</strain>
    </source>
</reference>
<dbReference type="eggNOG" id="COG1073">
    <property type="taxonomic scope" value="Bacteria"/>
</dbReference>
<dbReference type="AlphaFoldDB" id="D3F262"/>
<comment type="similarity">
    <text evidence="1">Belongs to the AB hydrolase superfamily.</text>
</comment>
<dbReference type="Proteomes" id="UP000008229">
    <property type="component" value="Chromosome"/>
</dbReference>
<dbReference type="HOGENOM" id="CLU_034451_1_0_11"/>
<keyword evidence="3" id="KW-1185">Reference proteome</keyword>
<proteinExistence type="inferred from homology"/>
<dbReference type="STRING" id="469383.Cwoe_1811"/>
<dbReference type="EMBL" id="CP001854">
    <property type="protein sequence ID" value="ADB50237.1"/>
    <property type="molecule type" value="Genomic_DNA"/>
</dbReference>
<organism evidence="2 3">
    <name type="scientific">Conexibacter woesei (strain DSM 14684 / CCUG 47730 / CIP 108061 / JCM 11494 / NBRC 100937 / ID131577)</name>
    <dbReference type="NCBI Taxonomy" id="469383"/>
    <lineage>
        <taxon>Bacteria</taxon>
        <taxon>Bacillati</taxon>
        <taxon>Actinomycetota</taxon>
        <taxon>Thermoleophilia</taxon>
        <taxon>Solirubrobacterales</taxon>
        <taxon>Conexibacteraceae</taxon>
        <taxon>Conexibacter</taxon>
    </lineage>
</organism>
<dbReference type="RefSeq" id="WP_012933288.1">
    <property type="nucleotide sequence ID" value="NC_013739.1"/>
</dbReference>
<gene>
    <name evidence="2" type="ordered locus">Cwoe_1811</name>
</gene>
<dbReference type="Gene3D" id="1.20.1440.110">
    <property type="entry name" value="acylaminoacyl peptidase"/>
    <property type="match status" value="1"/>
</dbReference>
<reference evidence="3" key="2">
    <citation type="submission" date="2010-01" db="EMBL/GenBank/DDBJ databases">
        <title>The complete genome of Conexibacter woesei DSM 14684.</title>
        <authorList>
            <consortium name="US DOE Joint Genome Institute (JGI-PGF)"/>
            <person name="Lucas S."/>
            <person name="Copeland A."/>
            <person name="Lapidus A."/>
            <person name="Glavina del Rio T."/>
            <person name="Dalin E."/>
            <person name="Tice H."/>
            <person name="Bruce D."/>
            <person name="Goodwin L."/>
            <person name="Pitluck S."/>
            <person name="Kyrpides N."/>
            <person name="Mavromatis K."/>
            <person name="Ivanova N."/>
            <person name="Mikhailova N."/>
            <person name="Chertkov O."/>
            <person name="Brettin T."/>
            <person name="Detter J.C."/>
            <person name="Han C."/>
            <person name="Larimer F."/>
            <person name="Land M."/>
            <person name="Hauser L."/>
            <person name="Markowitz V."/>
            <person name="Cheng J.-F."/>
            <person name="Hugenholtz P."/>
            <person name="Woyke T."/>
            <person name="Wu D."/>
            <person name="Pukall R."/>
            <person name="Steenblock K."/>
            <person name="Schneider S."/>
            <person name="Klenk H.-P."/>
            <person name="Eisen J.A."/>
        </authorList>
    </citation>
    <scope>NUCLEOTIDE SEQUENCE [LARGE SCALE GENOMIC DNA]</scope>
    <source>
        <strain evidence="3">DSM 14684 / CIP 108061 / JCM 11494 / NBRC 100937 / ID131577</strain>
    </source>
</reference>
<dbReference type="InterPro" id="IPR050261">
    <property type="entry name" value="FrsA_esterase"/>
</dbReference>
<name>D3F262_CONWI</name>
<accession>D3F262</accession>
<dbReference type="SUPFAM" id="SSF53474">
    <property type="entry name" value="alpha/beta-Hydrolases"/>
    <property type="match status" value="1"/>
</dbReference>
<dbReference type="Gene3D" id="3.40.50.1820">
    <property type="entry name" value="alpha/beta hydrolase"/>
    <property type="match status" value="1"/>
</dbReference>
<evidence type="ECO:0000313" key="2">
    <source>
        <dbReference type="EMBL" id="ADB50237.1"/>
    </source>
</evidence>
<dbReference type="OrthoDB" id="9765647at2"/>
<dbReference type="PANTHER" id="PTHR22946:SF12">
    <property type="entry name" value="CONIDIAL PIGMENT BIOSYNTHESIS PROTEIN AYG1 (AFU_ORTHOLOGUE AFUA_2G17550)"/>
    <property type="match status" value="1"/>
</dbReference>
<evidence type="ECO:0000256" key="1">
    <source>
        <dbReference type="ARBA" id="ARBA00008645"/>
    </source>
</evidence>
<dbReference type="KEGG" id="cwo:Cwoe_1811"/>
<sequence length="399" mass="43795">MRHHDRRRFFKDEEQQFLTEVALGSIAYRVAEAGEVLTTITAIDDGDRESWFAAWNGLGERLAGAAQATSGPGARDLWLRAAGAYAAAFFPLLGTKGPERFTPTWRASRDAWANAAELLGGEVVAIPYEDTTLPGWLFLPAGAPSGGRVPLVLVNNGSDGANVNAWVQGAADAVERGYAALVFDGPGQNAALHLQQLPFRPDWEAVIGPVVDWALTRPEVDGERIALIGVSQAGYWVPRAVAFEHRIAAAVADPGVTDVSTSWLEHLPGSLRKKLAAGDREGFDKTMGIGMRFSSEARFQMAFRSFPYEIDDPFDVYNAVLEYRLDDETIARIRCPTLVTSPEHEEFWPGQSQRLYDALRCPKELVSFTAAEGADQHCEPLAPALRNQRVFDWLEGVLR</sequence>
<protein>
    <recommendedName>
        <fullName evidence="4">Dipeptidyl aminopeptidase/acylaminoacyl-peptidase-like protein</fullName>
    </recommendedName>
</protein>
<dbReference type="PANTHER" id="PTHR22946">
    <property type="entry name" value="DIENELACTONE HYDROLASE DOMAIN-CONTAINING PROTEIN-RELATED"/>
    <property type="match status" value="1"/>
</dbReference>